<dbReference type="InterPro" id="IPR036965">
    <property type="entry name" value="Terpene_synth_N_sf"/>
</dbReference>
<dbReference type="GO" id="GO:0050551">
    <property type="term" value="F:myrcene synthase activity"/>
    <property type="evidence" value="ECO:0007669"/>
    <property type="project" value="UniProtKB-EC"/>
</dbReference>
<evidence type="ECO:0000313" key="8">
    <source>
        <dbReference type="EMBL" id="CAI9114755.1"/>
    </source>
</evidence>
<dbReference type="PANTHER" id="PTHR31225">
    <property type="entry name" value="OS04G0344100 PROTEIN-RELATED"/>
    <property type="match status" value="1"/>
</dbReference>
<evidence type="ECO:0000256" key="4">
    <source>
        <dbReference type="ARBA" id="ARBA00052562"/>
    </source>
</evidence>
<dbReference type="Gene3D" id="1.10.600.10">
    <property type="entry name" value="Farnesyl Diphosphate Synthase"/>
    <property type="match status" value="1"/>
</dbReference>
<dbReference type="Gene3D" id="1.50.10.130">
    <property type="entry name" value="Terpene synthase, N-terminal domain"/>
    <property type="match status" value="1"/>
</dbReference>
<dbReference type="CDD" id="cd00684">
    <property type="entry name" value="Terpene_cyclase_plant_C1"/>
    <property type="match status" value="1"/>
</dbReference>
<keyword evidence="3" id="KW-0460">Magnesium</keyword>
<dbReference type="AlphaFoldDB" id="A0AAV1E3K5"/>
<feature type="domain" description="Terpene synthase N-terminal" evidence="6">
    <location>
        <begin position="72"/>
        <end position="249"/>
    </location>
</feature>
<dbReference type="SUPFAM" id="SSF48239">
    <property type="entry name" value="Terpenoid cyclases/Protein prenyltransferases"/>
    <property type="match status" value="1"/>
</dbReference>
<dbReference type="PANTHER" id="PTHR31225:SF9">
    <property type="entry name" value="TERPENE SYNTHASE 10"/>
    <property type="match status" value="1"/>
</dbReference>
<dbReference type="SFLD" id="SFLDS00005">
    <property type="entry name" value="Isoprenoid_Synthase_Type_I"/>
    <property type="match status" value="1"/>
</dbReference>
<dbReference type="InterPro" id="IPR005630">
    <property type="entry name" value="Terpene_synthase_metal-bd"/>
</dbReference>
<evidence type="ECO:0000259" key="6">
    <source>
        <dbReference type="Pfam" id="PF01397"/>
    </source>
</evidence>
<dbReference type="InterPro" id="IPR018247">
    <property type="entry name" value="EF_Hand_1_Ca_BS"/>
</dbReference>
<evidence type="ECO:0000256" key="1">
    <source>
        <dbReference type="ARBA" id="ARBA00001946"/>
    </source>
</evidence>
<dbReference type="FunFam" id="1.10.600.10:FF:000007">
    <property type="entry name" value="Isoprene synthase, chloroplastic"/>
    <property type="match status" value="1"/>
</dbReference>
<dbReference type="GO" id="GO:0000287">
    <property type="term" value="F:magnesium ion binding"/>
    <property type="evidence" value="ECO:0007669"/>
    <property type="project" value="InterPro"/>
</dbReference>
<evidence type="ECO:0000259" key="7">
    <source>
        <dbReference type="Pfam" id="PF03936"/>
    </source>
</evidence>
<evidence type="ECO:0000256" key="5">
    <source>
        <dbReference type="ARBA" id="ARBA00066673"/>
    </source>
</evidence>
<keyword evidence="9" id="KW-1185">Reference proteome</keyword>
<dbReference type="FunFam" id="1.50.10.130:FF:000001">
    <property type="entry name" value="Isoprene synthase, chloroplastic"/>
    <property type="match status" value="1"/>
</dbReference>
<dbReference type="Pfam" id="PF01397">
    <property type="entry name" value="Terpene_synth"/>
    <property type="match status" value="1"/>
</dbReference>
<dbReference type="InterPro" id="IPR050148">
    <property type="entry name" value="Terpene_synthase-like"/>
</dbReference>
<dbReference type="InterPro" id="IPR034741">
    <property type="entry name" value="Terpene_cyclase-like_1_C"/>
</dbReference>
<organism evidence="8 9">
    <name type="scientific">Oldenlandia corymbosa var. corymbosa</name>
    <dbReference type="NCBI Taxonomy" id="529605"/>
    <lineage>
        <taxon>Eukaryota</taxon>
        <taxon>Viridiplantae</taxon>
        <taxon>Streptophyta</taxon>
        <taxon>Embryophyta</taxon>
        <taxon>Tracheophyta</taxon>
        <taxon>Spermatophyta</taxon>
        <taxon>Magnoliopsida</taxon>
        <taxon>eudicotyledons</taxon>
        <taxon>Gunneridae</taxon>
        <taxon>Pentapetalae</taxon>
        <taxon>asterids</taxon>
        <taxon>lamiids</taxon>
        <taxon>Gentianales</taxon>
        <taxon>Rubiaceae</taxon>
        <taxon>Rubioideae</taxon>
        <taxon>Spermacoceae</taxon>
        <taxon>Hedyotis-Oldenlandia complex</taxon>
        <taxon>Oldenlandia</taxon>
    </lineage>
</organism>
<dbReference type="SUPFAM" id="SSF48576">
    <property type="entry name" value="Terpenoid synthases"/>
    <property type="match status" value="1"/>
</dbReference>
<accession>A0AAV1E3K5</accession>
<evidence type="ECO:0000313" key="9">
    <source>
        <dbReference type="Proteomes" id="UP001161247"/>
    </source>
</evidence>
<dbReference type="InterPro" id="IPR044814">
    <property type="entry name" value="Terpene_cyclase_plant_C1"/>
</dbReference>
<dbReference type="PROSITE" id="PS00018">
    <property type="entry name" value="EF_HAND_1"/>
    <property type="match status" value="1"/>
</dbReference>
<reference evidence="8" key="1">
    <citation type="submission" date="2023-03" db="EMBL/GenBank/DDBJ databases">
        <authorList>
            <person name="Julca I."/>
        </authorList>
    </citation>
    <scope>NUCLEOTIDE SEQUENCE</scope>
</reference>
<comment type="catalytic activity">
    <reaction evidence="4">
        <text>(2E)-geranyl diphosphate = beta-myrcene + diphosphate</text>
        <dbReference type="Rhea" id="RHEA:16965"/>
        <dbReference type="ChEBI" id="CHEBI:17221"/>
        <dbReference type="ChEBI" id="CHEBI:33019"/>
        <dbReference type="ChEBI" id="CHEBI:58057"/>
        <dbReference type="EC" id="4.2.3.15"/>
    </reaction>
    <physiologicalReaction direction="left-to-right" evidence="4">
        <dbReference type="Rhea" id="RHEA:16966"/>
    </physiologicalReaction>
</comment>
<dbReference type="InterPro" id="IPR008930">
    <property type="entry name" value="Terpenoid_cyclase/PrenylTrfase"/>
</dbReference>
<evidence type="ECO:0000256" key="2">
    <source>
        <dbReference type="ARBA" id="ARBA00022723"/>
    </source>
</evidence>
<evidence type="ECO:0000256" key="3">
    <source>
        <dbReference type="ARBA" id="ARBA00022842"/>
    </source>
</evidence>
<sequence length="611" mass="71074">MALWMNSCFQMPQNPSSIISPKNRIISTKLVSFTSSSRNFSLIRSSSAPEPNPDLKDHTKIIRRSGNYQPPNWGFEFIQSLKNEYSGASYVSRRNKLKEQVEVMLDEDHEDMVSKLELISDLDRLGVSYHLQEKIKSILREIHNGFINASNEKGCLYTTALGFRLLRHYGFHVSQDVFNCFLDEEGKFEQQHLKDRKGLLPLYEASYLEIENENTLKLARDFAAKNLKRSLGFNKNLSPHLAELVQHSLELPLHWRMPRAEARWFIDIYEKLPDSDLVLLEFAKLDFNIVQATHQEDLKFASRWWNSTGLAERLSFVRDRVVENFYWTIGETFEPEHGYCRRISTKINALLTAVDDIYDVYGTLEELQLFTEAIERWDMEVMDQLPYYMKICYLAVFNAVNELAYDVLRDQGVHIISHLKKPWLDICRAYLKEARWYYSGYKPTLEEFMEDGWISSASPTMILHTFFCVTNPISKDGLECLDKYPEIVRLSTTIVRYADDLGTSSDELARGDVPKSIQCYMHDNTGVNEEDARDYIKYLIGQTWKRVNRERVANSPFCQTFIRISVNLCRMSQSLYLYGDGHGHSNPQTKAEIESLLFHPIHLFLPDPFVA</sequence>
<dbReference type="GO" id="GO:0016102">
    <property type="term" value="P:diterpenoid biosynthetic process"/>
    <property type="evidence" value="ECO:0007669"/>
    <property type="project" value="InterPro"/>
</dbReference>
<name>A0AAV1E3K5_OLDCO</name>
<dbReference type="EC" id="4.2.3.15" evidence="5"/>
<protein>
    <recommendedName>
        <fullName evidence="5">myrcene synthase</fullName>
        <ecNumber evidence="5">4.2.3.15</ecNumber>
    </recommendedName>
</protein>
<dbReference type="SFLD" id="SFLDG01604">
    <property type="entry name" value="Terpene_Cyclase_Like_1_C_Termi"/>
    <property type="match status" value="1"/>
</dbReference>
<gene>
    <name evidence="8" type="ORF">OLC1_LOCUS21412</name>
</gene>
<dbReference type="InterPro" id="IPR001906">
    <property type="entry name" value="Terpene_synth_N"/>
</dbReference>
<dbReference type="Proteomes" id="UP001161247">
    <property type="component" value="Chromosome 8"/>
</dbReference>
<dbReference type="Pfam" id="PF03936">
    <property type="entry name" value="Terpene_synth_C"/>
    <property type="match status" value="1"/>
</dbReference>
<dbReference type="InterPro" id="IPR008949">
    <property type="entry name" value="Isoprenoid_synthase_dom_sf"/>
</dbReference>
<proteinExistence type="predicted"/>
<dbReference type="SFLD" id="SFLDG01019">
    <property type="entry name" value="Terpene_Cyclase_Like_1_C_Termi"/>
    <property type="match status" value="1"/>
</dbReference>
<dbReference type="EMBL" id="OX459125">
    <property type="protein sequence ID" value="CAI9114755.1"/>
    <property type="molecule type" value="Genomic_DNA"/>
</dbReference>
<feature type="domain" description="Terpene synthase metal-binding" evidence="7">
    <location>
        <begin position="308"/>
        <end position="545"/>
    </location>
</feature>
<comment type="cofactor">
    <cofactor evidence="1">
        <name>Mg(2+)</name>
        <dbReference type="ChEBI" id="CHEBI:18420"/>
    </cofactor>
</comment>
<keyword evidence="2" id="KW-0479">Metal-binding</keyword>